<proteinExistence type="predicted"/>
<sequence length="380" mass="39943">MPACWTASGTVGASSTRSGRNRSPLSAASCRSADTVAVPDTRQTTAVIVGGGQAGLATAFHLRRAGVPFVILDDQPGPGGAWRHAWPSLRLFSTAEFSNLPGRPMSRYNGFPPATHVVDYLASYEERYGFPVERPVRVTGVTWSAGRYTVHGMTDSGPRTWTAPHVIAATGTWSAPFVPALPGTFGGRQWHTVTYPGPAAFRGSTVAVVGGANSGAQIAAELALAAADAGTGGAGRANPVTWYTRHPPRWMPDDVDGRVLFRRNRARALAVARGDEDPGADTTLGDIVMVPEVRRARDTGLLTATPMVNSLADIDADNLIWCTGFRPALGPFRGLLDHGSPRHPGLHLVGYGDLVGPGAATITGVGMYAKRVAAEIVADF</sequence>
<accession>G0HI13</accession>
<evidence type="ECO:0000256" key="1">
    <source>
        <dbReference type="ARBA" id="ARBA00023002"/>
    </source>
</evidence>
<dbReference type="GO" id="GO:0050660">
    <property type="term" value="F:flavin adenine dinucleotide binding"/>
    <property type="evidence" value="ECO:0007669"/>
    <property type="project" value="TreeGrafter"/>
</dbReference>
<dbReference type="Gene3D" id="3.50.50.60">
    <property type="entry name" value="FAD/NAD(P)-binding domain"/>
    <property type="match status" value="1"/>
</dbReference>
<dbReference type="STRING" id="858619.CVAR_2933"/>
<dbReference type="PRINTS" id="PR00368">
    <property type="entry name" value="FADPNR"/>
</dbReference>
<feature type="compositionally biased region" description="Polar residues" evidence="2">
    <location>
        <begin position="7"/>
        <end position="26"/>
    </location>
</feature>
<name>G0HI13_CORVD</name>
<dbReference type="PANTHER" id="PTHR43539:SF78">
    <property type="entry name" value="FLAVIN-CONTAINING MONOOXYGENASE"/>
    <property type="match status" value="1"/>
</dbReference>
<evidence type="ECO:0000256" key="2">
    <source>
        <dbReference type="SAM" id="MobiDB-lite"/>
    </source>
</evidence>
<dbReference type="AlphaFoldDB" id="G0HI13"/>
<reference evidence="3 4" key="1">
    <citation type="journal article" date="2011" name="BMC Genomics">
        <title>Complete genome sequence of Corynebacterium variabile DSM 44702 isolated from the surface of smear-ripened cheeses and insights into cheese ripening and flavor generation.</title>
        <authorList>
            <person name="Schroeder J."/>
            <person name="Maus I."/>
            <person name="Trost E."/>
            <person name="Tauch A."/>
        </authorList>
    </citation>
    <scope>NUCLEOTIDE SEQUENCE [LARGE SCALE GENOMIC DNA]</scope>
    <source>
        <strain evidence="4">DSM 44702 / JCM 12073 / NCIMB 30131</strain>
    </source>
</reference>
<dbReference type="PANTHER" id="PTHR43539">
    <property type="entry name" value="FLAVIN-BINDING MONOOXYGENASE-LIKE PROTEIN (AFU_ORTHOLOGUE AFUA_4G09220)"/>
    <property type="match status" value="1"/>
</dbReference>
<dbReference type="PRINTS" id="PR00469">
    <property type="entry name" value="PNDRDTASEII"/>
</dbReference>
<dbReference type="Pfam" id="PF13738">
    <property type="entry name" value="Pyr_redox_3"/>
    <property type="match status" value="1"/>
</dbReference>
<dbReference type="Proteomes" id="UP000006659">
    <property type="component" value="Chromosome"/>
</dbReference>
<dbReference type="SUPFAM" id="SSF51905">
    <property type="entry name" value="FAD/NAD(P)-binding domain"/>
    <property type="match status" value="1"/>
</dbReference>
<organism evidence="3 4">
    <name type="scientific">Corynebacterium variabile (strain DSM 44702 / CIP 107183 / JCM 12073 / NCIMB 30131)</name>
    <name type="common">Corynebacterium mooreparkense</name>
    <dbReference type="NCBI Taxonomy" id="858619"/>
    <lineage>
        <taxon>Bacteria</taxon>
        <taxon>Bacillati</taxon>
        <taxon>Actinomycetota</taxon>
        <taxon>Actinomycetes</taxon>
        <taxon>Mycobacteriales</taxon>
        <taxon>Corynebacteriaceae</taxon>
        <taxon>Corynebacterium</taxon>
    </lineage>
</organism>
<dbReference type="InterPro" id="IPR050982">
    <property type="entry name" value="Auxin_biosynth/cation_transpt"/>
</dbReference>
<keyword evidence="1" id="KW-0560">Oxidoreductase</keyword>
<protein>
    <submittedName>
        <fullName evidence="3">Putative flavoprotein involved in K+ transport</fullName>
    </submittedName>
</protein>
<dbReference type="EMBL" id="CP002917">
    <property type="protein sequence ID" value="AEK38275.1"/>
    <property type="molecule type" value="Genomic_DNA"/>
</dbReference>
<dbReference type="InterPro" id="IPR036188">
    <property type="entry name" value="FAD/NAD-bd_sf"/>
</dbReference>
<evidence type="ECO:0000313" key="3">
    <source>
        <dbReference type="EMBL" id="AEK38275.1"/>
    </source>
</evidence>
<dbReference type="eggNOG" id="COG2072">
    <property type="taxonomic scope" value="Bacteria"/>
</dbReference>
<dbReference type="HOGENOM" id="CLU_006909_1_2_11"/>
<dbReference type="KEGG" id="cva:CVAR_2933"/>
<dbReference type="GO" id="GO:0004497">
    <property type="term" value="F:monooxygenase activity"/>
    <property type="evidence" value="ECO:0007669"/>
    <property type="project" value="TreeGrafter"/>
</dbReference>
<evidence type="ECO:0000313" key="4">
    <source>
        <dbReference type="Proteomes" id="UP000006659"/>
    </source>
</evidence>
<gene>
    <name evidence="3" type="ordered locus">CVAR_2933</name>
</gene>
<feature type="region of interest" description="Disordered" evidence="2">
    <location>
        <begin position="1"/>
        <end position="26"/>
    </location>
</feature>